<evidence type="ECO:0000256" key="2">
    <source>
        <dbReference type="SAM" id="SignalP"/>
    </source>
</evidence>
<name>A0A2G9FYI3_9LAMI</name>
<feature type="region of interest" description="Disordered" evidence="1">
    <location>
        <begin position="85"/>
        <end position="105"/>
    </location>
</feature>
<evidence type="ECO:0000313" key="4">
    <source>
        <dbReference type="Proteomes" id="UP000231279"/>
    </source>
</evidence>
<reference evidence="4" key="1">
    <citation type="journal article" date="2018" name="Gigascience">
        <title>Genome assembly of the Pink Ipe (Handroanthus impetiginosus, Bignoniaceae), a highly valued, ecologically keystone Neotropical timber forest tree.</title>
        <authorList>
            <person name="Silva-Junior O.B."/>
            <person name="Grattapaglia D."/>
            <person name="Novaes E."/>
            <person name="Collevatti R.G."/>
        </authorList>
    </citation>
    <scope>NUCLEOTIDE SEQUENCE [LARGE SCALE GENOMIC DNA]</scope>
    <source>
        <strain evidence="4">cv. UFG-1</strain>
    </source>
</reference>
<feature type="chain" id="PRO_5013863185" evidence="2">
    <location>
        <begin position="25"/>
        <end position="105"/>
    </location>
</feature>
<comment type="caution">
    <text evidence="3">The sequence shown here is derived from an EMBL/GenBank/DDBJ whole genome shotgun (WGS) entry which is preliminary data.</text>
</comment>
<dbReference type="AlphaFoldDB" id="A0A2G9FYI3"/>
<dbReference type="Proteomes" id="UP000231279">
    <property type="component" value="Unassembled WGS sequence"/>
</dbReference>
<organism evidence="3 4">
    <name type="scientific">Handroanthus impetiginosus</name>
    <dbReference type="NCBI Taxonomy" id="429701"/>
    <lineage>
        <taxon>Eukaryota</taxon>
        <taxon>Viridiplantae</taxon>
        <taxon>Streptophyta</taxon>
        <taxon>Embryophyta</taxon>
        <taxon>Tracheophyta</taxon>
        <taxon>Spermatophyta</taxon>
        <taxon>Magnoliopsida</taxon>
        <taxon>eudicotyledons</taxon>
        <taxon>Gunneridae</taxon>
        <taxon>Pentapetalae</taxon>
        <taxon>asterids</taxon>
        <taxon>lamiids</taxon>
        <taxon>Lamiales</taxon>
        <taxon>Bignoniaceae</taxon>
        <taxon>Crescentiina</taxon>
        <taxon>Tabebuia alliance</taxon>
        <taxon>Handroanthus</taxon>
    </lineage>
</organism>
<sequence>MKIKHKALLIILILPLLLVPTVFSSSSHIQLKLPDHDAPLILNRFYFLPRKLLLSFSTVNSAQHKITNNPHLKLVSGAANKSQAKKAVEQSLRSRPPSVPNPTHN</sequence>
<proteinExistence type="predicted"/>
<dbReference type="EMBL" id="NKXS01008742">
    <property type="protein sequence ID" value="PIM98120.1"/>
    <property type="molecule type" value="Genomic_DNA"/>
</dbReference>
<protein>
    <submittedName>
        <fullName evidence="3">Uncharacterized protein</fullName>
    </submittedName>
</protein>
<gene>
    <name evidence="3" type="ORF">CDL12_29402</name>
</gene>
<evidence type="ECO:0000313" key="3">
    <source>
        <dbReference type="EMBL" id="PIM98120.1"/>
    </source>
</evidence>
<feature type="signal peptide" evidence="2">
    <location>
        <begin position="1"/>
        <end position="24"/>
    </location>
</feature>
<keyword evidence="4" id="KW-1185">Reference proteome</keyword>
<accession>A0A2G9FYI3</accession>
<evidence type="ECO:0000256" key="1">
    <source>
        <dbReference type="SAM" id="MobiDB-lite"/>
    </source>
</evidence>
<keyword evidence="2" id="KW-0732">Signal</keyword>